<dbReference type="Gene3D" id="3.40.50.80">
    <property type="entry name" value="Nucleotide-binding domain of ferredoxin-NADP reductase (FNR) module"/>
    <property type="match status" value="1"/>
</dbReference>
<dbReference type="PIRSF" id="PIRSF006816">
    <property type="entry name" value="Cyc3_hyd_g"/>
    <property type="match status" value="1"/>
</dbReference>
<evidence type="ECO:0000313" key="4">
    <source>
        <dbReference type="Proteomes" id="UP000273307"/>
    </source>
</evidence>
<gene>
    <name evidence="3" type="primary">asrB</name>
    <name evidence="3" type="ORF">LAUMK136_03527</name>
</gene>
<dbReference type="InterPro" id="IPR017927">
    <property type="entry name" value="FAD-bd_FR_type"/>
</dbReference>
<dbReference type="GO" id="GO:0046872">
    <property type="term" value="F:metal ion binding"/>
    <property type="evidence" value="ECO:0007669"/>
    <property type="project" value="UniProtKB-KW"/>
</dbReference>
<dbReference type="PANTHER" id="PTHR43513">
    <property type="entry name" value="DIHYDROOROTATE DEHYDROGENASE B (NAD(+)), ELECTRON TRANSFER SUBUNIT"/>
    <property type="match status" value="1"/>
</dbReference>
<keyword evidence="1" id="KW-0408">Iron</keyword>
<dbReference type="GO" id="GO:0050660">
    <property type="term" value="F:flavin adenine dinucleotide binding"/>
    <property type="evidence" value="ECO:0007669"/>
    <property type="project" value="InterPro"/>
</dbReference>
<dbReference type="AlphaFoldDB" id="A0A498Q6E4"/>
<dbReference type="InterPro" id="IPR039261">
    <property type="entry name" value="FNR_nucleotide-bd"/>
</dbReference>
<dbReference type="InterPro" id="IPR012165">
    <property type="entry name" value="Cyt_c3_hydrogenase_gsu"/>
</dbReference>
<dbReference type="Proteomes" id="UP000273307">
    <property type="component" value="Unassembled WGS sequence"/>
</dbReference>
<reference evidence="3 4" key="1">
    <citation type="submission" date="2018-09" db="EMBL/GenBank/DDBJ databases">
        <authorList>
            <person name="Tagini F."/>
        </authorList>
    </citation>
    <scope>NUCLEOTIDE SEQUENCE [LARGE SCALE GENOMIC DNA]</scope>
    <source>
        <strain evidence="3 4">MK136</strain>
    </source>
</reference>
<dbReference type="PANTHER" id="PTHR43513:SF1">
    <property type="entry name" value="ANAEROBIC SULFITE REDUCTASE SUBUNIT B"/>
    <property type="match status" value="1"/>
</dbReference>
<evidence type="ECO:0000256" key="1">
    <source>
        <dbReference type="PIRSR" id="PIRSR006816-2"/>
    </source>
</evidence>
<keyword evidence="1" id="KW-0001">2Fe-2S</keyword>
<dbReference type="SUPFAM" id="SSF63380">
    <property type="entry name" value="Riboflavin synthase domain-like"/>
    <property type="match status" value="1"/>
</dbReference>
<evidence type="ECO:0000259" key="2">
    <source>
        <dbReference type="PROSITE" id="PS51384"/>
    </source>
</evidence>
<dbReference type="InterPro" id="IPR050353">
    <property type="entry name" value="PyrK_electron_transfer"/>
</dbReference>
<feature type="binding site" evidence="1">
    <location>
        <position position="270"/>
    </location>
    <ligand>
        <name>[2Fe-2S] cluster</name>
        <dbReference type="ChEBI" id="CHEBI:190135"/>
    </ligand>
</feature>
<feature type="binding site" evidence="1">
    <location>
        <position position="259"/>
    </location>
    <ligand>
        <name>[2Fe-2S] cluster</name>
        <dbReference type="ChEBI" id="CHEBI:190135"/>
    </ligand>
</feature>
<dbReference type="InterPro" id="IPR017938">
    <property type="entry name" value="Riboflavin_synthase-like_b-brl"/>
</dbReference>
<dbReference type="GO" id="GO:0051537">
    <property type="term" value="F:2 iron, 2 sulfur cluster binding"/>
    <property type="evidence" value="ECO:0007669"/>
    <property type="project" value="UniProtKB-KW"/>
</dbReference>
<feature type="binding site" evidence="1">
    <location>
        <position position="254"/>
    </location>
    <ligand>
        <name>[2Fe-2S] cluster</name>
        <dbReference type="ChEBI" id="CHEBI:190135"/>
    </ligand>
</feature>
<dbReference type="PRINTS" id="PR00406">
    <property type="entry name" value="CYTB5RDTASE"/>
</dbReference>
<accession>A0A498Q6E4</accession>
<dbReference type="PRINTS" id="PR00371">
    <property type="entry name" value="FPNCR"/>
</dbReference>
<sequence>MTDQTDRAGRVTGAAPSSAMAPVPYRVRSRVVESADAATLCLEPLDAALPAPQPGEFMMLYAFGIGEAAISISGDPTVTDGSITHTIRAVGAVSRALHDAQPGTLVGVRGPFGTTWGLDEAAGRDLVMVAGGVGLCPLRPAILGALANRARYGRLMLVVGARSKADFLFAAQLQQWAHDPQIELHLTVDVPVQDWHGEVGLVTEPVRRLTLQPERTTAFLCGPEPMLRFGADALLAKGVAARDIRVSLERNMQCGVGWCGHCQLGPLLVCRDGPVVGYDLAGPLIRVKEL</sequence>
<name>A0A498Q6E4_9MYCO</name>
<comment type="cofactor">
    <cofactor evidence="1">
        <name>[2Fe-2S] cluster</name>
        <dbReference type="ChEBI" id="CHEBI:190135"/>
    </cofactor>
    <text evidence="1">Binds 1 [2Fe-2S] cluster per subunit.</text>
</comment>
<protein>
    <submittedName>
        <fullName evidence="3">Anaerobic sulfite reductase subunit B</fullName>
    </submittedName>
</protein>
<dbReference type="EMBL" id="UPHP01000092">
    <property type="protein sequence ID" value="VBA40444.1"/>
    <property type="molecule type" value="Genomic_DNA"/>
</dbReference>
<dbReference type="Pfam" id="PF10418">
    <property type="entry name" value="DHODB_Fe-S_bind"/>
    <property type="match status" value="1"/>
</dbReference>
<dbReference type="InterPro" id="IPR001709">
    <property type="entry name" value="Flavoprot_Pyr_Nucl_cyt_Rdtase"/>
</dbReference>
<evidence type="ECO:0000313" key="3">
    <source>
        <dbReference type="EMBL" id="VBA40444.1"/>
    </source>
</evidence>
<dbReference type="CDD" id="cd06221">
    <property type="entry name" value="sulfite_reductase_like"/>
    <property type="match status" value="1"/>
</dbReference>
<keyword evidence="1" id="KW-0479">Metal-binding</keyword>
<dbReference type="Gene3D" id="2.40.30.10">
    <property type="entry name" value="Translation factors"/>
    <property type="match status" value="1"/>
</dbReference>
<proteinExistence type="predicted"/>
<dbReference type="PROSITE" id="PS51384">
    <property type="entry name" value="FAD_FR"/>
    <property type="match status" value="1"/>
</dbReference>
<dbReference type="GO" id="GO:0016491">
    <property type="term" value="F:oxidoreductase activity"/>
    <property type="evidence" value="ECO:0007669"/>
    <property type="project" value="InterPro"/>
</dbReference>
<organism evidence="3 4">
    <name type="scientific">Mycobacterium attenuatum</name>
    <dbReference type="NCBI Taxonomy" id="2341086"/>
    <lineage>
        <taxon>Bacteria</taxon>
        <taxon>Bacillati</taxon>
        <taxon>Actinomycetota</taxon>
        <taxon>Actinomycetes</taxon>
        <taxon>Mycobacteriales</taxon>
        <taxon>Mycobacteriaceae</taxon>
        <taxon>Mycobacterium</taxon>
    </lineage>
</organism>
<feature type="domain" description="FAD-binding FR-type" evidence="2">
    <location>
        <begin position="20"/>
        <end position="118"/>
    </location>
</feature>
<dbReference type="GO" id="GO:0006221">
    <property type="term" value="P:pyrimidine nucleotide biosynthetic process"/>
    <property type="evidence" value="ECO:0007669"/>
    <property type="project" value="InterPro"/>
</dbReference>
<feature type="binding site" evidence="1">
    <location>
        <position position="262"/>
    </location>
    <ligand>
        <name>[2Fe-2S] cluster</name>
        <dbReference type="ChEBI" id="CHEBI:190135"/>
    </ligand>
</feature>
<dbReference type="InterPro" id="IPR001433">
    <property type="entry name" value="OxRdtase_FAD/NAD-bd"/>
</dbReference>
<dbReference type="Pfam" id="PF00175">
    <property type="entry name" value="NAD_binding_1"/>
    <property type="match status" value="1"/>
</dbReference>
<dbReference type="InterPro" id="IPR019480">
    <property type="entry name" value="Dihydroorotate_DH_Fe-S-bd"/>
</dbReference>
<dbReference type="SUPFAM" id="SSF52343">
    <property type="entry name" value="Ferredoxin reductase-like, C-terminal NADP-linked domain"/>
    <property type="match status" value="1"/>
</dbReference>
<keyword evidence="4" id="KW-1185">Reference proteome</keyword>
<keyword evidence="1" id="KW-0411">Iron-sulfur</keyword>